<organism evidence="2 3">
    <name type="scientific">Somion occarium</name>
    <dbReference type="NCBI Taxonomy" id="3059160"/>
    <lineage>
        <taxon>Eukaryota</taxon>
        <taxon>Fungi</taxon>
        <taxon>Dikarya</taxon>
        <taxon>Basidiomycota</taxon>
        <taxon>Agaricomycotina</taxon>
        <taxon>Agaricomycetes</taxon>
        <taxon>Polyporales</taxon>
        <taxon>Cerrenaceae</taxon>
        <taxon>Somion</taxon>
    </lineage>
</organism>
<dbReference type="Proteomes" id="UP001497453">
    <property type="component" value="Chromosome 8"/>
</dbReference>
<keyword evidence="3" id="KW-1185">Reference proteome</keyword>
<protein>
    <submittedName>
        <fullName evidence="2">Uncharacterized protein</fullName>
    </submittedName>
</protein>
<sequence>MAFEDLEAKASFLATTADCDASSSTIRLQVLRDTIWSMQLMFISVLDYLHAMAILKLSGNTSQNLQRLLEVWAQHQSTFIRFLWVSREVAENICDAAEELDQTFRNTPNMCLANMHEPLFRFQSSADRYKLQAQRIADKIKQLSVDIELFYENLESTVNRTSVRNILSRFISADRQAINKANAALEEILPQLLSIAKELRGLAAAKDTCPLAGALASNRKRGEDAFSAPKTDPDTPTASDSLSEKATTITESRVTIMTHWMNVIAELKVVEGTIKLALRTPDKSYMMKALEGRLKNAYTLNATVRNVSHEIRVAAFTQQPIL</sequence>
<feature type="compositionally biased region" description="Polar residues" evidence="1">
    <location>
        <begin position="234"/>
        <end position="245"/>
    </location>
</feature>
<feature type="region of interest" description="Disordered" evidence="1">
    <location>
        <begin position="222"/>
        <end position="245"/>
    </location>
</feature>
<dbReference type="EMBL" id="OZ037951">
    <property type="protein sequence ID" value="CAL1715596.1"/>
    <property type="molecule type" value="Genomic_DNA"/>
</dbReference>
<name>A0ABP1E6B8_9APHY</name>
<accession>A0ABP1E6B8</accession>
<evidence type="ECO:0000256" key="1">
    <source>
        <dbReference type="SAM" id="MobiDB-lite"/>
    </source>
</evidence>
<proteinExistence type="predicted"/>
<reference evidence="3" key="1">
    <citation type="submission" date="2024-04" db="EMBL/GenBank/DDBJ databases">
        <authorList>
            <person name="Shaw F."/>
            <person name="Minotto A."/>
        </authorList>
    </citation>
    <scope>NUCLEOTIDE SEQUENCE [LARGE SCALE GENOMIC DNA]</scope>
</reference>
<evidence type="ECO:0000313" key="3">
    <source>
        <dbReference type="Proteomes" id="UP001497453"/>
    </source>
</evidence>
<gene>
    <name evidence="2" type="ORF">GFSPODELE1_LOCUS10308</name>
</gene>
<evidence type="ECO:0000313" key="2">
    <source>
        <dbReference type="EMBL" id="CAL1715596.1"/>
    </source>
</evidence>